<dbReference type="EMBL" id="BK014883">
    <property type="protein sequence ID" value="DAD80388.1"/>
    <property type="molecule type" value="Genomic_DNA"/>
</dbReference>
<protein>
    <submittedName>
        <fullName evidence="1">MYM-type zinc finger protein</fullName>
    </submittedName>
</protein>
<name>A0A8S5MDT5_9CAUD</name>
<evidence type="ECO:0000313" key="1">
    <source>
        <dbReference type="EMBL" id="DAD80388.1"/>
    </source>
</evidence>
<accession>A0A8S5MDT5</accession>
<reference evidence="1" key="1">
    <citation type="journal article" date="2021" name="Proc. Natl. Acad. Sci. U.S.A.">
        <title>A Catalog of Tens of Thousands of Viruses from Human Metagenomes Reveals Hidden Associations with Chronic Diseases.</title>
        <authorList>
            <person name="Tisza M.J."/>
            <person name="Buck C.B."/>
        </authorList>
    </citation>
    <scope>NUCLEOTIDE SEQUENCE</scope>
    <source>
        <strain evidence="1">CtX581</strain>
    </source>
</reference>
<organism evidence="1">
    <name type="scientific">Siphoviridae sp. ctX581</name>
    <dbReference type="NCBI Taxonomy" id="2826365"/>
    <lineage>
        <taxon>Viruses</taxon>
        <taxon>Duplodnaviria</taxon>
        <taxon>Heunggongvirae</taxon>
        <taxon>Uroviricota</taxon>
        <taxon>Caudoviricetes</taxon>
    </lineage>
</organism>
<sequence>MTKENYRCTWCDGELDEDEGIFMDNKHRLYCSKDCLLELNSEIFLDLEDAINASKEG</sequence>
<proteinExistence type="predicted"/>